<keyword evidence="3" id="KW-1185">Reference proteome</keyword>
<dbReference type="EMBL" id="SPHZ02000005">
    <property type="protein sequence ID" value="KAF0920550.1"/>
    <property type="molecule type" value="Genomic_DNA"/>
</dbReference>
<accession>A0A6G1E6Y9</accession>
<proteinExistence type="predicted"/>
<dbReference type="Proteomes" id="UP000479710">
    <property type="component" value="Unassembled WGS sequence"/>
</dbReference>
<evidence type="ECO:0000313" key="2">
    <source>
        <dbReference type="EMBL" id="KAF0920550.1"/>
    </source>
</evidence>
<evidence type="ECO:0000313" key="3">
    <source>
        <dbReference type="Proteomes" id="UP000479710"/>
    </source>
</evidence>
<gene>
    <name evidence="2" type="ORF">E2562_035661</name>
</gene>
<name>A0A6G1E6Y9_9ORYZ</name>
<feature type="region of interest" description="Disordered" evidence="1">
    <location>
        <begin position="1"/>
        <end position="69"/>
    </location>
</feature>
<dbReference type="AlphaFoldDB" id="A0A6G1E6Y9"/>
<sequence>MDSPTATELDGGGEDDSLKTKRLATRWGRGRSDGGEGYENPSGREDTLGSNNGTNPGGEKDNPGGGSSARIEVAAAAGQIHMVAGAAQIHAAKAGRSVAVLVGGMAEGSIRYDGCVNYLNSQNFGLARYQQGCQGFVHGTVR</sequence>
<evidence type="ECO:0000256" key="1">
    <source>
        <dbReference type="SAM" id="MobiDB-lite"/>
    </source>
</evidence>
<reference evidence="2 3" key="1">
    <citation type="submission" date="2019-11" db="EMBL/GenBank/DDBJ databases">
        <title>Whole genome sequence of Oryza granulata.</title>
        <authorList>
            <person name="Li W."/>
        </authorList>
    </citation>
    <scope>NUCLEOTIDE SEQUENCE [LARGE SCALE GENOMIC DNA]</scope>
    <source>
        <strain evidence="3">cv. Menghai</strain>
        <tissue evidence="2">Leaf</tissue>
    </source>
</reference>
<organism evidence="2 3">
    <name type="scientific">Oryza meyeriana var. granulata</name>
    <dbReference type="NCBI Taxonomy" id="110450"/>
    <lineage>
        <taxon>Eukaryota</taxon>
        <taxon>Viridiplantae</taxon>
        <taxon>Streptophyta</taxon>
        <taxon>Embryophyta</taxon>
        <taxon>Tracheophyta</taxon>
        <taxon>Spermatophyta</taxon>
        <taxon>Magnoliopsida</taxon>
        <taxon>Liliopsida</taxon>
        <taxon>Poales</taxon>
        <taxon>Poaceae</taxon>
        <taxon>BOP clade</taxon>
        <taxon>Oryzoideae</taxon>
        <taxon>Oryzeae</taxon>
        <taxon>Oryzinae</taxon>
        <taxon>Oryza</taxon>
        <taxon>Oryza meyeriana</taxon>
    </lineage>
</organism>
<protein>
    <submittedName>
        <fullName evidence="2">Uncharacterized protein</fullName>
    </submittedName>
</protein>
<comment type="caution">
    <text evidence="2">The sequence shown here is derived from an EMBL/GenBank/DDBJ whole genome shotgun (WGS) entry which is preliminary data.</text>
</comment>